<keyword evidence="5 7" id="KW-0573">Peptidoglycan synthesis</keyword>
<dbReference type="OrthoDB" id="9809748at2"/>
<dbReference type="GO" id="GO:0071555">
    <property type="term" value="P:cell wall organization"/>
    <property type="evidence" value="ECO:0007669"/>
    <property type="project" value="UniProtKB-UniRule"/>
</dbReference>
<comment type="pathway">
    <text evidence="1 7">Cell wall biogenesis; peptidoglycan biosynthesis.</text>
</comment>
<evidence type="ECO:0000313" key="10">
    <source>
        <dbReference type="Proteomes" id="UP000194265"/>
    </source>
</evidence>
<feature type="domain" description="L,D-TPase catalytic" evidence="8">
    <location>
        <begin position="65"/>
        <end position="197"/>
    </location>
</feature>
<dbReference type="Gene3D" id="2.40.440.10">
    <property type="entry name" value="L,D-transpeptidase catalytic domain-like"/>
    <property type="match status" value="1"/>
</dbReference>
<evidence type="ECO:0000256" key="2">
    <source>
        <dbReference type="ARBA" id="ARBA00005992"/>
    </source>
</evidence>
<dbReference type="GO" id="GO:0009252">
    <property type="term" value="P:peptidoglycan biosynthetic process"/>
    <property type="evidence" value="ECO:0007669"/>
    <property type="project" value="UniProtKB-UniPathway"/>
</dbReference>
<dbReference type="Pfam" id="PF03734">
    <property type="entry name" value="YkuD"/>
    <property type="match status" value="1"/>
</dbReference>
<proteinExistence type="inferred from homology"/>
<dbReference type="CDD" id="cd16913">
    <property type="entry name" value="YkuD_like"/>
    <property type="match status" value="1"/>
</dbReference>
<dbReference type="GO" id="GO:0008360">
    <property type="term" value="P:regulation of cell shape"/>
    <property type="evidence" value="ECO:0007669"/>
    <property type="project" value="UniProtKB-UniRule"/>
</dbReference>
<evidence type="ECO:0000256" key="6">
    <source>
        <dbReference type="ARBA" id="ARBA00023316"/>
    </source>
</evidence>
<evidence type="ECO:0000256" key="7">
    <source>
        <dbReference type="PROSITE-ProRule" id="PRU01373"/>
    </source>
</evidence>
<dbReference type="EMBL" id="CP018791">
    <property type="protein sequence ID" value="ARR02974.1"/>
    <property type="molecule type" value="Genomic_DNA"/>
</dbReference>
<dbReference type="Pfam" id="PF24125">
    <property type="entry name" value="Cds6_C"/>
    <property type="match status" value="1"/>
</dbReference>
<dbReference type="STRING" id="1660074.CVIC8964_1597"/>
<dbReference type="Proteomes" id="UP000194265">
    <property type="component" value="Chromosome"/>
</dbReference>
<keyword evidence="4 7" id="KW-0133">Cell shape</keyword>
<evidence type="ECO:0000259" key="8">
    <source>
        <dbReference type="PROSITE" id="PS52029"/>
    </source>
</evidence>
<protein>
    <submittedName>
        <fullName evidence="9">Peptidoglycan LD-carboxypeptidase</fullName>
    </submittedName>
</protein>
<evidence type="ECO:0000256" key="5">
    <source>
        <dbReference type="ARBA" id="ARBA00022984"/>
    </source>
</evidence>
<dbReference type="SUPFAM" id="SSF54427">
    <property type="entry name" value="NTF2-like"/>
    <property type="match status" value="1"/>
</dbReference>
<dbReference type="GO" id="GO:0004180">
    <property type="term" value="F:carboxypeptidase activity"/>
    <property type="evidence" value="ECO:0007669"/>
    <property type="project" value="UniProtKB-ARBA"/>
</dbReference>
<keyword evidence="3" id="KW-0808">Transferase</keyword>
<sequence length="322" mass="37183">MKKIVILLLAAIYAISGELEDLYLKGGILAVQQKIEKNLQNKEYWDNALKDLNLTYGYYSNSDRLIIVVDKTAKEISINKYENGAIKILKNNEIITGLMGEKLVEGDLKTPVGVYEITRRFTPPTTYYGPVAFSLSYPNLYDKLRKRTGSGIWIHGYPMEGDIRENEVETRGCVAMKNDLLLSFEDVVQNNKSIVIINEKGYPKAKNSDIAIIFANLFAWKDAWTISDLDRYLSFYSSDFRRFDGMRLNEFSAMKKRVFSKNESKIIEFKNITIVPYPNTEGKNSYRVSFDEKYRADTYKFDGNKVLYVNIENDQMKILIEE</sequence>
<evidence type="ECO:0000313" key="9">
    <source>
        <dbReference type="EMBL" id="ARR02974.1"/>
    </source>
</evidence>
<gene>
    <name evidence="9" type="primary">pgp2</name>
    <name evidence="9" type="ORF">CVIC8964_1597</name>
</gene>
<dbReference type="InterPro" id="IPR032710">
    <property type="entry name" value="NTF2-like_dom_sf"/>
</dbReference>
<dbReference type="AlphaFoldDB" id="A0A1X9T386"/>
<evidence type="ECO:0000256" key="3">
    <source>
        <dbReference type="ARBA" id="ARBA00022679"/>
    </source>
</evidence>
<name>A0A1X9T386_9BACT</name>
<evidence type="ECO:0000256" key="1">
    <source>
        <dbReference type="ARBA" id="ARBA00004752"/>
    </source>
</evidence>
<dbReference type="RefSeq" id="WP_086334115.1">
    <property type="nucleotide sequence ID" value="NZ_CP018791.1"/>
</dbReference>
<dbReference type="UniPathway" id="UPA00219"/>
<reference evidence="9 10" key="1">
    <citation type="journal article" date="2017" name="Genome Biol. Evol.">
        <title>Comparative Genomic Analysis Identifies a Campylobacter Clade Deficient in Selenium Metabolism.</title>
        <authorList>
            <person name="Miller W.G."/>
            <person name="Yee E."/>
            <person name="Lopes B.S."/>
            <person name="Chapman M.H."/>
            <person name="Huynh S."/>
            <person name="Bono J.L."/>
            <person name="Parker C.T."/>
            <person name="Strachan N.J.C."/>
            <person name="Forbes K.J."/>
        </authorList>
    </citation>
    <scope>NUCLEOTIDE SEQUENCE [LARGE SCALE GENOMIC DNA]</scope>
    <source>
        <strain evidence="9 10">RM8964</strain>
    </source>
</reference>
<dbReference type="InterPro" id="IPR005490">
    <property type="entry name" value="LD_TPept_cat_dom"/>
</dbReference>
<accession>A0A1X9T386</accession>
<dbReference type="GO" id="GO:0016740">
    <property type="term" value="F:transferase activity"/>
    <property type="evidence" value="ECO:0007669"/>
    <property type="project" value="UniProtKB-KW"/>
</dbReference>
<keyword evidence="6 7" id="KW-0961">Cell wall biogenesis/degradation</keyword>
<organism evidence="9 10">
    <name type="scientific">Campylobacter vicugnae</name>
    <dbReference type="NCBI Taxonomy" id="1660076"/>
    <lineage>
        <taxon>Bacteria</taxon>
        <taxon>Pseudomonadati</taxon>
        <taxon>Campylobacterota</taxon>
        <taxon>Epsilonproteobacteria</taxon>
        <taxon>Campylobacterales</taxon>
        <taxon>Campylobacteraceae</taxon>
        <taxon>Campylobacter</taxon>
    </lineage>
</organism>
<feature type="active site" description="Proton donor/acceptor" evidence="7">
    <location>
        <position position="155"/>
    </location>
</feature>
<dbReference type="PANTHER" id="PTHR36699:SF1">
    <property type="entry name" value="L,D-TRANSPEPTIDASE YAFK-RELATED"/>
    <property type="match status" value="1"/>
</dbReference>
<dbReference type="PROSITE" id="PS52029">
    <property type="entry name" value="LD_TPASE"/>
    <property type="match status" value="1"/>
</dbReference>
<comment type="similarity">
    <text evidence="2">Belongs to the YkuD family.</text>
</comment>
<dbReference type="InterPro" id="IPR056203">
    <property type="entry name" value="Cds6_C"/>
</dbReference>
<dbReference type="PANTHER" id="PTHR36699">
    <property type="entry name" value="LD-TRANSPEPTIDASE"/>
    <property type="match status" value="1"/>
</dbReference>
<feature type="active site" description="Nucleophile" evidence="7">
    <location>
        <position position="173"/>
    </location>
</feature>
<dbReference type="InterPro" id="IPR038063">
    <property type="entry name" value="Transpep_catalytic_dom"/>
</dbReference>
<dbReference type="SUPFAM" id="SSF141523">
    <property type="entry name" value="L,D-transpeptidase catalytic domain-like"/>
    <property type="match status" value="1"/>
</dbReference>
<evidence type="ECO:0000256" key="4">
    <source>
        <dbReference type="ARBA" id="ARBA00022960"/>
    </source>
</evidence>